<dbReference type="AlphaFoldDB" id="A0AAV2L1H8"/>
<accession>A0AAV2L1H8</accession>
<gene>
    <name evidence="1" type="ORF">KC01_LOCUS24895</name>
</gene>
<name>A0AAV2L1H8_KNICA</name>
<evidence type="ECO:0000313" key="1">
    <source>
        <dbReference type="EMBL" id="CAL1596191.1"/>
    </source>
</evidence>
<keyword evidence="2" id="KW-1185">Reference proteome</keyword>
<organism evidence="1 2">
    <name type="scientific">Knipowitschia caucasica</name>
    <name type="common">Caucasian dwarf goby</name>
    <name type="synonym">Pomatoschistus caucasicus</name>
    <dbReference type="NCBI Taxonomy" id="637954"/>
    <lineage>
        <taxon>Eukaryota</taxon>
        <taxon>Metazoa</taxon>
        <taxon>Chordata</taxon>
        <taxon>Craniata</taxon>
        <taxon>Vertebrata</taxon>
        <taxon>Euteleostomi</taxon>
        <taxon>Actinopterygii</taxon>
        <taxon>Neopterygii</taxon>
        <taxon>Teleostei</taxon>
        <taxon>Neoteleostei</taxon>
        <taxon>Acanthomorphata</taxon>
        <taxon>Gobiaria</taxon>
        <taxon>Gobiiformes</taxon>
        <taxon>Gobioidei</taxon>
        <taxon>Gobiidae</taxon>
        <taxon>Gobiinae</taxon>
        <taxon>Knipowitschia</taxon>
    </lineage>
</organism>
<proteinExistence type="predicted"/>
<reference evidence="1 2" key="1">
    <citation type="submission" date="2024-04" db="EMBL/GenBank/DDBJ databases">
        <authorList>
            <person name="Waldvogel A.-M."/>
            <person name="Schoenle A."/>
        </authorList>
    </citation>
    <scope>NUCLEOTIDE SEQUENCE [LARGE SCALE GENOMIC DNA]</scope>
</reference>
<dbReference type="EMBL" id="OZ035843">
    <property type="protein sequence ID" value="CAL1596191.1"/>
    <property type="molecule type" value="Genomic_DNA"/>
</dbReference>
<evidence type="ECO:0000313" key="2">
    <source>
        <dbReference type="Proteomes" id="UP001497482"/>
    </source>
</evidence>
<evidence type="ECO:0008006" key="3">
    <source>
        <dbReference type="Google" id="ProtNLM"/>
    </source>
</evidence>
<protein>
    <recommendedName>
        <fullName evidence="3">ATP synthase F0 subunit 8</fullName>
    </recommendedName>
</protein>
<sequence length="90" mass="9784">MALLGLVMADLLLLCLIVIGFLLSRCWPGPQSHALRDSLQVTNDGFQTEGESKGRWAGMFPRGKVLPLGKRSSKSCSTCGSFSNHVQHIL</sequence>
<dbReference type="Proteomes" id="UP001497482">
    <property type="component" value="Chromosome 21"/>
</dbReference>